<evidence type="ECO:0000256" key="4">
    <source>
        <dbReference type="SAM" id="MobiDB-lite"/>
    </source>
</evidence>
<dbReference type="SUPFAM" id="SSF55200">
    <property type="entry name" value="Translation initiation factor IF3, C-terminal domain"/>
    <property type="match status" value="1"/>
</dbReference>
<evidence type="ECO:0000259" key="5">
    <source>
        <dbReference type="Pfam" id="PF00707"/>
    </source>
</evidence>
<sequence>MNQCLVQLQRRSVVASTRAFHSSIPMLVKPPSFTRAGNKFGTPRVPNSGRFGGAPRAPDSGKFGTPRASDAGRGAQPKWPAAQPKWPATQGKPTKQPPKQPPKPRTAAPGEWLKDRNLTLANRAIQRRFEQARQDSAKQDHAPRDEQITAPMIQLVKEDGTLDGTHPLEHALRTIDRTTHTLVLVNPQAEPPVCRVFSRKILYDRGRQAKKQKLGVSKTGKVQRVQIGNSIGDHDLQIKVRKAAELLVRGRRVEVVVEYKGKREGAKDRRGEIGAVVMDAFGEKYSVVSPPAVEGRFWSVMFQGKS</sequence>
<dbReference type="InterPro" id="IPR036787">
    <property type="entry name" value="T_IF-3_N_sf"/>
</dbReference>
<comment type="similarity">
    <text evidence="1">Belongs to the IF-3 family.</text>
</comment>
<dbReference type="NCBIfam" id="TIGR00168">
    <property type="entry name" value="infC"/>
    <property type="match status" value="1"/>
</dbReference>
<dbReference type="AlphaFoldDB" id="A0A9W8KYY0"/>
<dbReference type="GO" id="GO:0003743">
    <property type="term" value="F:translation initiation factor activity"/>
    <property type="evidence" value="ECO:0007669"/>
    <property type="project" value="UniProtKB-KW"/>
</dbReference>
<dbReference type="EMBL" id="JANBTW010000023">
    <property type="protein sequence ID" value="KAJ2678181.1"/>
    <property type="molecule type" value="Genomic_DNA"/>
</dbReference>
<reference evidence="7" key="1">
    <citation type="submission" date="2022-07" db="EMBL/GenBank/DDBJ databases">
        <title>Phylogenomic reconstructions and comparative analyses of Kickxellomycotina fungi.</title>
        <authorList>
            <person name="Reynolds N.K."/>
            <person name="Stajich J.E."/>
            <person name="Barry K."/>
            <person name="Grigoriev I.V."/>
            <person name="Crous P."/>
            <person name="Smith M.E."/>
        </authorList>
    </citation>
    <scope>NUCLEOTIDE SEQUENCE</scope>
    <source>
        <strain evidence="7">NRRL 3115</strain>
    </source>
</reference>
<dbReference type="Pfam" id="PF05198">
    <property type="entry name" value="IF3_N"/>
    <property type="match status" value="1"/>
</dbReference>
<evidence type="ECO:0000256" key="2">
    <source>
        <dbReference type="ARBA" id="ARBA00022540"/>
    </source>
</evidence>
<dbReference type="InterPro" id="IPR019814">
    <property type="entry name" value="Translation_initiation_fac_3_N"/>
</dbReference>
<dbReference type="Proteomes" id="UP001151518">
    <property type="component" value="Unassembled WGS sequence"/>
</dbReference>
<proteinExistence type="inferred from homology"/>
<name>A0A9W8KYY0_9FUNG</name>
<evidence type="ECO:0000313" key="8">
    <source>
        <dbReference type="Proteomes" id="UP001151518"/>
    </source>
</evidence>
<evidence type="ECO:0000256" key="3">
    <source>
        <dbReference type="ARBA" id="ARBA00022917"/>
    </source>
</evidence>
<feature type="domain" description="Translation initiation factor 3 C-terminal" evidence="5">
    <location>
        <begin position="222"/>
        <end position="303"/>
    </location>
</feature>
<dbReference type="GO" id="GO:0005739">
    <property type="term" value="C:mitochondrion"/>
    <property type="evidence" value="ECO:0007669"/>
    <property type="project" value="TreeGrafter"/>
</dbReference>
<dbReference type="Gene3D" id="3.30.110.10">
    <property type="entry name" value="Translation initiation factor 3 (IF-3), C-terminal domain"/>
    <property type="match status" value="1"/>
</dbReference>
<keyword evidence="2" id="KW-0396">Initiation factor</keyword>
<dbReference type="InterPro" id="IPR036788">
    <property type="entry name" value="T_IF-3_C_sf"/>
</dbReference>
<feature type="compositionally biased region" description="Pro residues" evidence="4">
    <location>
        <begin position="95"/>
        <end position="104"/>
    </location>
</feature>
<evidence type="ECO:0000256" key="1">
    <source>
        <dbReference type="ARBA" id="ARBA00005439"/>
    </source>
</evidence>
<feature type="compositionally biased region" description="Low complexity" evidence="4">
    <location>
        <begin position="75"/>
        <end position="94"/>
    </location>
</feature>
<dbReference type="InterPro" id="IPR019815">
    <property type="entry name" value="Translation_initiation_fac_3_C"/>
</dbReference>
<comment type="caution">
    <text evidence="7">The sequence shown here is derived from an EMBL/GenBank/DDBJ whole genome shotgun (WGS) entry which is preliminary data.</text>
</comment>
<dbReference type="InterPro" id="IPR001288">
    <property type="entry name" value="Translation_initiation_fac_3"/>
</dbReference>
<organism evidence="7 8">
    <name type="scientific">Coemansia spiralis</name>
    <dbReference type="NCBI Taxonomy" id="417178"/>
    <lineage>
        <taxon>Eukaryota</taxon>
        <taxon>Fungi</taxon>
        <taxon>Fungi incertae sedis</taxon>
        <taxon>Zoopagomycota</taxon>
        <taxon>Kickxellomycotina</taxon>
        <taxon>Kickxellomycetes</taxon>
        <taxon>Kickxellales</taxon>
        <taxon>Kickxellaceae</taxon>
        <taxon>Coemansia</taxon>
    </lineage>
</organism>
<dbReference type="Pfam" id="PF00707">
    <property type="entry name" value="IF3_C"/>
    <property type="match status" value="1"/>
</dbReference>
<gene>
    <name evidence="7" type="ORF">GGI25_002532</name>
</gene>
<dbReference type="GO" id="GO:0032790">
    <property type="term" value="P:ribosome disassembly"/>
    <property type="evidence" value="ECO:0007669"/>
    <property type="project" value="TreeGrafter"/>
</dbReference>
<dbReference type="GO" id="GO:0070124">
    <property type="term" value="P:mitochondrial translational initiation"/>
    <property type="evidence" value="ECO:0007669"/>
    <property type="project" value="TreeGrafter"/>
</dbReference>
<keyword evidence="3" id="KW-0648">Protein biosynthesis</keyword>
<dbReference type="Gene3D" id="3.10.20.80">
    <property type="entry name" value="Translation initiation factor 3 (IF-3), N-terminal domain"/>
    <property type="match status" value="1"/>
</dbReference>
<feature type="domain" description="Translation initiation factor 3 N-terminal" evidence="6">
    <location>
        <begin position="145"/>
        <end position="211"/>
    </location>
</feature>
<feature type="region of interest" description="Disordered" evidence="4">
    <location>
        <begin position="31"/>
        <end position="116"/>
    </location>
</feature>
<evidence type="ECO:0008006" key="9">
    <source>
        <dbReference type="Google" id="ProtNLM"/>
    </source>
</evidence>
<dbReference type="SUPFAM" id="SSF54364">
    <property type="entry name" value="Translation initiation factor IF3, N-terminal domain"/>
    <property type="match status" value="1"/>
</dbReference>
<dbReference type="OrthoDB" id="21573at2759"/>
<dbReference type="GO" id="GO:0043022">
    <property type="term" value="F:ribosome binding"/>
    <property type="evidence" value="ECO:0007669"/>
    <property type="project" value="TreeGrafter"/>
</dbReference>
<accession>A0A9W8KYY0</accession>
<protein>
    <recommendedName>
        <fullName evidence="9">Translation initiation factor IF-3</fullName>
    </recommendedName>
</protein>
<dbReference type="PANTHER" id="PTHR10938:SF0">
    <property type="entry name" value="TRANSLATION INITIATION FACTOR IF-3, MITOCHONDRIAL"/>
    <property type="match status" value="1"/>
</dbReference>
<dbReference type="PANTHER" id="PTHR10938">
    <property type="entry name" value="TRANSLATION INITIATION FACTOR IF-3"/>
    <property type="match status" value="1"/>
</dbReference>
<evidence type="ECO:0000313" key="7">
    <source>
        <dbReference type="EMBL" id="KAJ2678181.1"/>
    </source>
</evidence>
<evidence type="ECO:0000259" key="6">
    <source>
        <dbReference type="Pfam" id="PF05198"/>
    </source>
</evidence>